<evidence type="ECO:0000313" key="3">
    <source>
        <dbReference type="EMBL" id="CUG87981.1"/>
    </source>
</evidence>
<sequence>SRAAFHFYILFGCVFFFLIYFACLSSTPQEKAQRAPQRAPTTACRVRMRPPGGDPLTHMASWYTNDGRTTMSLVVTRFAARTRTGCGRHLPRTRADLSASAAAERGVLTHFAYYATFLPSLRIFPAPDLPPLPRHPEKQHERKNERKKMARRSFTVLKKRERCDRSWQAKKEEKGKRVPACVFDGAYNCRVGAKGCASSATAYGLHKNFGSSKTIRASVEL</sequence>
<feature type="non-terminal residue" evidence="3">
    <location>
        <position position="1"/>
    </location>
</feature>
<keyword evidence="2 3" id="KW-0812">Transmembrane</keyword>
<feature type="region of interest" description="Disordered" evidence="1">
    <location>
        <begin position="129"/>
        <end position="150"/>
    </location>
</feature>
<dbReference type="EMBL" id="CYKH01001606">
    <property type="protein sequence ID" value="CUG87981.1"/>
    <property type="molecule type" value="Genomic_DNA"/>
</dbReference>
<keyword evidence="2" id="KW-0472">Membrane</keyword>
<feature type="transmembrane region" description="Helical" evidence="2">
    <location>
        <begin position="6"/>
        <end position="24"/>
    </location>
</feature>
<keyword evidence="4" id="KW-1185">Reference proteome</keyword>
<dbReference type="VEuPathDB" id="TriTrypDB:BSAL_12990"/>
<protein>
    <submittedName>
        <fullName evidence="3">Transmembrane protein, putative</fullName>
    </submittedName>
</protein>
<dbReference type="AlphaFoldDB" id="A0A0S4JCV4"/>
<gene>
    <name evidence="3" type="ORF">BSAL_12990</name>
</gene>
<feature type="compositionally biased region" description="Basic and acidic residues" evidence="1">
    <location>
        <begin position="134"/>
        <end position="144"/>
    </location>
</feature>
<proteinExistence type="predicted"/>
<organism evidence="3 4">
    <name type="scientific">Bodo saltans</name>
    <name type="common">Flagellated protozoan</name>
    <dbReference type="NCBI Taxonomy" id="75058"/>
    <lineage>
        <taxon>Eukaryota</taxon>
        <taxon>Discoba</taxon>
        <taxon>Euglenozoa</taxon>
        <taxon>Kinetoplastea</taxon>
        <taxon>Metakinetoplastina</taxon>
        <taxon>Eubodonida</taxon>
        <taxon>Bodonidae</taxon>
        <taxon>Bodo</taxon>
    </lineage>
</organism>
<evidence type="ECO:0000256" key="2">
    <source>
        <dbReference type="SAM" id="Phobius"/>
    </source>
</evidence>
<accession>A0A0S4JCV4</accession>
<evidence type="ECO:0000256" key="1">
    <source>
        <dbReference type="SAM" id="MobiDB-lite"/>
    </source>
</evidence>
<reference evidence="4" key="1">
    <citation type="submission" date="2015-09" db="EMBL/GenBank/DDBJ databases">
        <authorList>
            <consortium name="Pathogen Informatics"/>
        </authorList>
    </citation>
    <scope>NUCLEOTIDE SEQUENCE [LARGE SCALE GENOMIC DNA]</scope>
    <source>
        <strain evidence="4">Lake Konstanz</strain>
    </source>
</reference>
<keyword evidence="2" id="KW-1133">Transmembrane helix</keyword>
<dbReference type="Proteomes" id="UP000051952">
    <property type="component" value="Unassembled WGS sequence"/>
</dbReference>
<name>A0A0S4JCV4_BODSA</name>
<evidence type="ECO:0000313" key="4">
    <source>
        <dbReference type="Proteomes" id="UP000051952"/>
    </source>
</evidence>